<protein>
    <submittedName>
        <fullName evidence="9">Oligopeptide transport ATP-binding protein OppD</fullName>
    </submittedName>
</protein>
<keyword evidence="4" id="KW-1003">Cell membrane</keyword>
<evidence type="ECO:0000256" key="2">
    <source>
        <dbReference type="ARBA" id="ARBA00005417"/>
    </source>
</evidence>
<dbReference type="Proteomes" id="UP000207598">
    <property type="component" value="Unassembled WGS sequence"/>
</dbReference>
<dbReference type="InterPro" id="IPR003593">
    <property type="entry name" value="AAA+_ATPase"/>
</dbReference>
<dbReference type="FunFam" id="3.40.50.300:FF:000016">
    <property type="entry name" value="Oligopeptide ABC transporter ATP-binding component"/>
    <property type="match status" value="1"/>
</dbReference>
<keyword evidence="3" id="KW-0813">Transport</keyword>
<dbReference type="GO" id="GO:0015833">
    <property type="term" value="P:peptide transport"/>
    <property type="evidence" value="ECO:0007669"/>
    <property type="project" value="InterPro"/>
</dbReference>
<dbReference type="AlphaFoldDB" id="A0A238KUT4"/>
<evidence type="ECO:0000256" key="1">
    <source>
        <dbReference type="ARBA" id="ARBA00004417"/>
    </source>
</evidence>
<keyword evidence="7" id="KW-0472">Membrane</keyword>
<evidence type="ECO:0000256" key="3">
    <source>
        <dbReference type="ARBA" id="ARBA00022448"/>
    </source>
</evidence>
<dbReference type="Gene3D" id="3.40.50.300">
    <property type="entry name" value="P-loop containing nucleotide triphosphate hydrolases"/>
    <property type="match status" value="1"/>
</dbReference>
<keyword evidence="5" id="KW-0547">Nucleotide-binding</keyword>
<dbReference type="PROSITE" id="PS00211">
    <property type="entry name" value="ABC_TRANSPORTER_1"/>
    <property type="match status" value="1"/>
</dbReference>
<evidence type="ECO:0000313" key="9">
    <source>
        <dbReference type="EMBL" id="SMX46467.1"/>
    </source>
</evidence>
<dbReference type="SUPFAM" id="SSF52540">
    <property type="entry name" value="P-loop containing nucleoside triphosphate hydrolases"/>
    <property type="match status" value="1"/>
</dbReference>
<dbReference type="PANTHER" id="PTHR43297">
    <property type="entry name" value="OLIGOPEPTIDE TRANSPORT ATP-BINDING PROTEIN APPD"/>
    <property type="match status" value="1"/>
</dbReference>
<dbReference type="Pfam" id="PF08352">
    <property type="entry name" value="oligo_HPY"/>
    <property type="match status" value="1"/>
</dbReference>
<dbReference type="GO" id="GO:0016887">
    <property type="term" value="F:ATP hydrolysis activity"/>
    <property type="evidence" value="ECO:0007669"/>
    <property type="project" value="InterPro"/>
</dbReference>
<dbReference type="PROSITE" id="PS50893">
    <property type="entry name" value="ABC_TRANSPORTER_2"/>
    <property type="match status" value="1"/>
</dbReference>
<evidence type="ECO:0000256" key="5">
    <source>
        <dbReference type="ARBA" id="ARBA00022741"/>
    </source>
</evidence>
<gene>
    <name evidence="9" type="primary">oppD_2</name>
    <name evidence="9" type="ORF">MAA8898_03407</name>
</gene>
<comment type="subcellular location">
    <subcellularLocation>
        <location evidence="1">Cell inner membrane</location>
        <topology evidence="1">Peripheral membrane protein</topology>
    </subcellularLocation>
</comment>
<dbReference type="SMART" id="SM00382">
    <property type="entry name" value="AAA"/>
    <property type="match status" value="1"/>
</dbReference>
<accession>A0A238KUT4</accession>
<evidence type="ECO:0000259" key="8">
    <source>
        <dbReference type="PROSITE" id="PS50893"/>
    </source>
</evidence>
<feature type="domain" description="ABC transporter" evidence="8">
    <location>
        <begin position="4"/>
        <end position="247"/>
    </location>
</feature>
<dbReference type="GO" id="GO:0005524">
    <property type="term" value="F:ATP binding"/>
    <property type="evidence" value="ECO:0007669"/>
    <property type="project" value="UniProtKB-KW"/>
</dbReference>
<dbReference type="InterPro" id="IPR013563">
    <property type="entry name" value="Oligopep_ABC_C"/>
</dbReference>
<proteinExistence type="inferred from homology"/>
<dbReference type="GO" id="GO:0005886">
    <property type="term" value="C:plasma membrane"/>
    <property type="evidence" value="ECO:0007669"/>
    <property type="project" value="UniProtKB-SubCell"/>
</dbReference>
<dbReference type="InterPro" id="IPR050388">
    <property type="entry name" value="ABC_Ni/Peptide_Import"/>
</dbReference>
<dbReference type="RefSeq" id="WP_094022194.1">
    <property type="nucleotide sequence ID" value="NZ_FXYF01000010.1"/>
</dbReference>
<dbReference type="Pfam" id="PF00005">
    <property type="entry name" value="ABC_tran"/>
    <property type="match status" value="1"/>
</dbReference>
<dbReference type="CDD" id="cd03257">
    <property type="entry name" value="ABC_NikE_OppD_transporters"/>
    <property type="match status" value="1"/>
</dbReference>
<dbReference type="NCBIfam" id="TIGR01727">
    <property type="entry name" value="oligo_HPY"/>
    <property type="match status" value="1"/>
</dbReference>
<evidence type="ECO:0000256" key="4">
    <source>
        <dbReference type="ARBA" id="ARBA00022475"/>
    </source>
</evidence>
<evidence type="ECO:0000313" key="10">
    <source>
        <dbReference type="Proteomes" id="UP000207598"/>
    </source>
</evidence>
<dbReference type="PANTHER" id="PTHR43297:SF2">
    <property type="entry name" value="DIPEPTIDE TRANSPORT ATP-BINDING PROTEIN DPPD"/>
    <property type="match status" value="1"/>
</dbReference>
<dbReference type="GO" id="GO:0055085">
    <property type="term" value="P:transmembrane transport"/>
    <property type="evidence" value="ECO:0007669"/>
    <property type="project" value="UniProtKB-ARBA"/>
</dbReference>
<organism evidence="9 10">
    <name type="scientific">Maliponia aquimaris</name>
    <dbReference type="NCBI Taxonomy" id="1673631"/>
    <lineage>
        <taxon>Bacteria</taxon>
        <taxon>Pseudomonadati</taxon>
        <taxon>Pseudomonadota</taxon>
        <taxon>Alphaproteobacteria</taxon>
        <taxon>Rhodobacterales</taxon>
        <taxon>Paracoccaceae</taxon>
        <taxon>Maliponia</taxon>
    </lineage>
</organism>
<reference evidence="9 10" key="1">
    <citation type="submission" date="2017-05" db="EMBL/GenBank/DDBJ databases">
        <authorList>
            <person name="Song R."/>
            <person name="Chenine A.L."/>
            <person name="Ruprecht R.M."/>
        </authorList>
    </citation>
    <scope>NUCLEOTIDE SEQUENCE [LARGE SCALE GENOMIC DNA]</scope>
    <source>
        <strain evidence="9 10">CECT 8898</strain>
    </source>
</reference>
<dbReference type="OrthoDB" id="9802264at2"/>
<keyword evidence="6 9" id="KW-0067">ATP-binding</keyword>
<name>A0A238KUT4_9RHOB</name>
<sequence>MTLLQVEGLSVQAGDLSLVEGVDLDIRPGEVVALVGESGSGKSLTALSIMGLLAEGLQVTGGQVRLDGEPLTARRLARLRGLDLAMIFQEPVSSLNPLMPVGAQVAESLIVHGRASAAEARIKAIDMLRRVGIPDPERRADQLPAELSGGMCQRVMIAAALISRPRLLIADEPTTALDVTIQAQILALIGDLAREVGTAVLFITHDMGVVAELADRVCVMYGGRVVEQGPVADLFAAPRHPYTAMLLRTIPRLTDPPRQELFVIRGNVPSPRDWPEGCRFRTRCPRADAACRRRPVLTGTGHRVACVHPMEAP</sequence>
<dbReference type="EMBL" id="FXYF01000010">
    <property type="protein sequence ID" value="SMX46467.1"/>
    <property type="molecule type" value="Genomic_DNA"/>
</dbReference>
<keyword evidence="10" id="KW-1185">Reference proteome</keyword>
<dbReference type="InterPro" id="IPR027417">
    <property type="entry name" value="P-loop_NTPase"/>
</dbReference>
<comment type="similarity">
    <text evidence="2">Belongs to the ABC transporter superfamily.</text>
</comment>
<evidence type="ECO:0000256" key="6">
    <source>
        <dbReference type="ARBA" id="ARBA00022840"/>
    </source>
</evidence>
<evidence type="ECO:0000256" key="7">
    <source>
        <dbReference type="ARBA" id="ARBA00023136"/>
    </source>
</evidence>
<dbReference type="InterPro" id="IPR003439">
    <property type="entry name" value="ABC_transporter-like_ATP-bd"/>
</dbReference>
<dbReference type="InterPro" id="IPR017871">
    <property type="entry name" value="ABC_transporter-like_CS"/>
</dbReference>